<proteinExistence type="predicted"/>
<dbReference type="AlphaFoldDB" id="A0A1Y2LSZ1"/>
<protein>
    <recommendedName>
        <fullName evidence="3">Rhodopsin domain-containing protein</fullName>
    </recommendedName>
</protein>
<feature type="region of interest" description="Disordered" evidence="1">
    <location>
        <begin position="294"/>
        <end position="331"/>
    </location>
</feature>
<dbReference type="InParanoid" id="A0A1Y2LSZ1"/>
<feature type="compositionally biased region" description="Polar residues" evidence="1">
    <location>
        <begin position="294"/>
        <end position="306"/>
    </location>
</feature>
<feature type="region of interest" description="Disordered" evidence="1">
    <location>
        <begin position="353"/>
        <end position="409"/>
    </location>
</feature>
<feature type="transmembrane region" description="Helical" evidence="2">
    <location>
        <begin position="172"/>
        <end position="191"/>
    </location>
</feature>
<feature type="transmembrane region" description="Helical" evidence="2">
    <location>
        <begin position="128"/>
        <end position="152"/>
    </location>
</feature>
<evidence type="ECO:0000313" key="5">
    <source>
        <dbReference type="Proteomes" id="UP000193240"/>
    </source>
</evidence>
<feature type="transmembrane region" description="Helical" evidence="2">
    <location>
        <begin position="20"/>
        <end position="41"/>
    </location>
</feature>
<dbReference type="Proteomes" id="UP000193240">
    <property type="component" value="Unassembled WGS sequence"/>
</dbReference>
<accession>A0A1Y2LSZ1</accession>
<feature type="compositionally biased region" description="Basic and acidic residues" evidence="1">
    <location>
        <begin position="379"/>
        <end position="398"/>
    </location>
</feature>
<evidence type="ECO:0000259" key="3">
    <source>
        <dbReference type="Pfam" id="PF20684"/>
    </source>
</evidence>
<feature type="transmembrane region" description="Helical" evidence="2">
    <location>
        <begin position="247"/>
        <end position="270"/>
    </location>
</feature>
<reference evidence="4 5" key="1">
    <citation type="journal article" date="2017" name="Genome Announc.">
        <title>Genome sequence of the saprophytic ascomycete Epicoccum nigrum ICMP 19927 strain isolated from New Zealand.</title>
        <authorList>
            <person name="Fokin M."/>
            <person name="Fleetwood D."/>
            <person name="Weir B.S."/>
            <person name="Villas-Boas S.G."/>
        </authorList>
    </citation>
    <scope>NUCLEOTIDE SEQUENCE [LARGE SCALE GENOMIC DNA]</scope>
    <source>
        <strain evidence="4 5">ICMP 19927</strain>
    </source>
</reference>
<feature type="compositionally biased region" description="Basic and acidic residues" evidence="1">
    <location>
        <begin position="358"/>
        <end position="372"/>
    </location>
</feature>
<feature type="transmembrane region" description="Helical" evidence="2">
    <location>
        <begin position="95"/>
        <end position="116"/>
    </location>
</feature>
<dbReference type="Pfam" id="PF20684">
    <property type="entry name" value="Fung_rhodopsin"/>
    <property type="match status" value="1"/>
</dbReference>
<organism evidence="4 5">
    <name type="scientific">Epicoccum nigrum</name>
    <name type="common">Soil fungus</name>
    <name type="synonym">Epicoccum purpurascens</name>
    <dbReference type="NCBI Taxonomy" id="105696"/>
    <lineage>
        <taxon>Eukaryota</taxon>
        <taxon>Fungi</taxon>
        <taxon>Dikarya</taxon>
        <taxon>Ascomycota</taxon>
        <taxon>Pezizomycotina</taxon>
        <taxon>Dothideomycetes</taxon>
        <taxon>Pleosporomycetidae</taxon>
        <taxon>Pleosporales</taxon>
        <taxon>Pleosporineae</taxon>
        <taxon>Didymellaceae</taxon>
        <taxon>Epicoccum</taxon>
    </lineage>
</organism>
<evidence type="ECO:0000256" key="1">
    <source>
        <dbReference type="SAM" id="MobiDB-lite"/>
    </source>
</evidence>
<feature type="transmembrane region" description="Helical" evidence="2">
    <location>
        <begin position="203"/>
        <end position="227"/>
    </location>
</feature>
<dbReference type="EMBL" id="KZ107850">
    <property type="protein sequence ID" value="OSS46976.1"/>
    <property type="molecule type" value="Genomic_DNA"/>
</dbReference>
<evidence type="ECO:0000256" key="2">
    <source>
        <dbReference type="SAM" id="Phobius"/>
    </source>
</evidence>
<keyword evidence="5" id="KW-1185">Reference proteome</keyword>
<dbReference type="PANTHER" id="PTHR39614:SF2">
    <property type="entry name" value="INTEGRAL MEMBRANE PROTEIN"/>
    <property type="match status" value="1"/>
</dbReference>
<keyword evidence="2" id="KW-0472">Membrane</keyword>
<feature type="domain" description="Rhodopsin" evidence="3">
    <location>
        <begin position="36"/>
        <end position="271"/>
    </location>
</feature>
<keyword evidence="2" id="KW-0812">Transmembrane</keyword>
<name>A0A1Y2LSZ1_EPING</name>
<dbReference type="STRING" id="105696.A0A1Y2LSZ1"/>
<gene>
    <name evidence="4" type="ORF">B5807_08717</name>
</gene>
<dbReference type="OMA" id="AYIKYKM"/>
<dbReference type="PANTHER" id="PTHR39614">
    <property type="entry name" value="INTEGRAL MEMBRANE PROTEIN"/>
    <property type="match status" value="1"/>
</dbReference>
<dbReference type="InterPro" id="IPR049326">
    <property type="entry name" value="Rhodopsin_dom_fungi"/>
</dbReference>
<sequence length="409" mass="45263">MMNDENRWASITADDHSGTLYIVIFLGLTYSGITFLTRLLIKWHMLGLDDLAMVFAEIANITQFALGLTSLSAGLAKSYERLSDSQYTRMAQTYAGAQVALYISLGFSKIATILLVRRLFIRDMKSAWIMCNAITGIVTVWTVLSASLASAGCSHNSLSAKTAQDMCPGIKTRYLIIVVTDCITDAILAFIPTYLCRRLQMNFLFKVQVLGIFALRLPLLMLAILFYTSWEKSWQSNSPGVARTTALVYQQTQLCFSLIAATIPCLKSFIRSFDTGSGQKAGFGYSSSSGAYGHTSTVHHSTTQADESGESYPMTRLDRKQNGSPRLRHSRNSTHMRAISGKTSSMGIHAVTEEGGMDLERRSTSESDRKSEQSTQELVIRKEIQFDVKREPAKKGAEAHQPGLLRLPK</sequence>
<evidence type="ECO:0000313" key="4">
    <source>
        <dbReference type="EMBL" id="OSS46976.1"/>
    </source>
</evidence>
<keyword evidence="2" id="KW-1133">Transmembrane helix</keyword>